<keyword evidence="2" id="KW-0732">Signal</keyword>
<reference evidence="5 7" key="2">
    <citation type="submission" date="2020-08" db="EMBL/GenBank/DDBJ databases">
        <title>The isolate Caproiciproducens sp. 7D4C2 produces n-caproate at mildly acidic conditions from hexoses: genome and rBOX comparison with related strains and chain-elongating bacteria.</title>
        <authorList>
            <person name="Esquivel-Elizondo S."/>
            <person name="Bagci C."/>
            <person name="Temovska M."/>
            <person name="Jeon B.S."/>
            <person name="Bessarab I."/>
            <person name="Williams R.B.H."/>
            <person name="Huson D.H."/>
            <person name="Angenent L.T."/>
        </authorList>
    </citation>
    <scope>NUCLEOTIDE SEQUENCE [LARGE SCALE GENOMIC DNA]</scope>
    <source>
        <strain evidence="5 7">7D4C2</strain>
    </source>
</reference>
<feature type="compositionally biased region" description="Polar residues" evidence="1">
    <location>
        <begin position="70"/>
        <end position="84"/>
    </location>
</feature>
<dbReference type="PANTHER" id="PTHR31157:SF1">
    <property type="entry name" value="SCP DOMAIN-CONTAINING PROTEIN"/>
    <property type="match status" value="1"/>
</dbReference>
<dbReference type="InterPro" id="IPR035940">
    <property type="entry name" value="CAP_sf"/>
</dbReference>
<dbReference type="OrthoDB" id="9783944at2"/>
<keyword evidence="5" id="KW-0645">Protease</keyword>
<evidence type="ECO:0000313" key="6">
    <source>
        <dbReference type="Proteomes" id="UP000469440"/>
    </source>
</evidence>
<dbReference type="CDD" id="cd05379">
    <property type="entry name" value="CAP_bacterial"/>
    <property type="match status" value="1"/>
</dbReference>
<dbReference type="Pfam" id="PF00188">
    <property type="entry name" value="CAP"/>
    <property type="match status" value="1"/>
</dbReference>
<evidence type="ECO:0000256" key="1">
    <source>
        <dbReference type="SAM" id="MobiDB-lite"/>
    </source>
</evidence>
<dbReference type="GO" id="GO:0008233">
    <property type="term" value="F:peptidase activity"/>
    <property type="evidence" value="ECO:0007669"/>
    <property type="project" value="UniProtKB-KW"/>
</dbReference>
<dbReference type="KEGG" id="cfem:HCR03_05295"/>
<feature type="compositionally biased region" description="Low complexity" evidence="1">
    <location>
        <begin position="31"/>
        <end position="65"/>
    </location>
</feature>
<feature type="region of interest" description="Disordered" evidence="1">
    <location>
        <begin position="25"/>
        <end position="92"/>
    </location>
</feature>
<dbReference type="Gene3D" id="3.40.33.10">
    <property type="entry name" value="CAP"/>
    <property type="match status" value="1"/>
</dbReference>
<dbReference type="Proteomes" id="UP000515909">
    <property type="component" value="Chromosome"/>
</dbReference>
<dbReference type="EMBL" id="VWXL01000035">
    <property type="protein sequence ID" value="MVB10471.1"/>
    <property type="molecule type" value="Genomic_DNA"/>
</dbReference>
<evidence type="ECO:0000313" key="4">
    <source>
        <dbReference type="EMBL" id="MVB10471.1"/>
    </source>
</evidence>
<dbReference type="SUPFAM" id="SSF55797">
    <property type="entry name" value="PR-1-like"/>
    <property type="match status" value="1"/>
</dbReference>
<evidence type="ECO:0000313" key="7">
    <source>
        <dbReference type="Proteomes" id="UP000515909"/>
    </source>
</evidence>
<accession>A0A6N8HX98</accession>
<evidence type="ECO:0000313" key="5">
    <source>
        <dbReference type="EMBL" id="QNK41670.1"/>
    </source>
</evidence>
<evidence type="ECO:0000256" key="2">
    <source>
        <dbReference type="SAM" id="SignalP"/>
    </source>
</evidence>
<feature type="domain" description="SCP" evidence="3">
    <location>
        <begin position="219"/>
        <end position="335"/>
    </location>
</feature>
<feature type="compositionally biased region" description="Low complexity" evidence="1">
    <location>
        <begin position="183"/>
        <end position="206"/>
    </location>
</feature>
<sequence>MKGRLLALLLSLIVSGTAGLYAKNAAQTSDQSAPAASSAVTAVSPQSEAASAETSSSQESSAVQSGGIVVSTQNSSCPTSENSTAAKADPSLKASSAASSQKSSAASGSTCSQSTDCSTNSACASTQSSCVQNSCAPGTYQYCTQNYNCGQTGTNSNYSNYLNDVISRLTGKSCSQTPSGSVSSKPATSAPSKSSSSGTAASSGSTATGTYADFQNQVLQLVNKERTSRGLNALSMDSALNKTATLKSQDMAKLGYFDHTSPTYGSPFDMMKQFGISYRTAGENIAMGQTSPTQVMNGWMNSEGHRANILNSSFTKIGIGVAQNSNGQYYWTQQFIG</sequence>
<feature type="region of interest" description="Disordered" evidence="1">
    <location>
        <begin position="176"/>
        <end position="206"/>
    </location>
</feature>
<dbReference type="NCBIfam" id="TIGR02909">
    <property type="entry name" value="spore_YkwD"/>
    <property type="match status" value="1"/>
</dbReference>
<feature type="chain" id="PRO_5038251961" evidence="2">
    <location>
        <begin position="21"/>
        <end position="337"/>
    </location>
</feature>
<accession>A0A7G8TDH9</accession>
<dbReference type="InterPro" id="IPR014258">
    <property type="entry name" value="CAP_domain_YkwD-like"/>
</dbReference>
<proteinExistence type="predicted"/>
<organism evidence="4 6">
    <name type="scientific">Caproicibacter fermentans</name>
    <dbReference type="NCBI Taxonomy" id="2576756"/>
    <lineage>
        <taxon>Bacteria</taxon>
        <taxon>Bacillati</taxon>
        <taxon>Bacillota</taxon>
        <taxon>Clostridia</taxon>
        <taxon>Eubacteriales</taxon>
        <taxon>Acutalibacteraceae</taxon>
        <taxon>Caproicibacter</taxon>
    </lineage>
</organism>
<dbReference type="GO" id="GO:0006508">
    <property type="term" value="P:proteolysis"/>
    <property type="evidence" value="ECO:0007669"/>
    <property type="project" value="UniProtKB-KW"/>
</dbReference>
<dbReference type="AlphaFoldDB" id="A0A6N8HX98"/>
<protein>
    <submittedName>
        <fullName evidence="4">Cysteine-rich secretory protein family protein</fullName>
    </submittedName>
    <submittedName>
        <fullName evidence="5">Serine protease</fullName>
    </submittedName>
</protein>
<dbReference type="RefSeq" id="WP_156990083.1">
    <property type="nucleotide sequence ID" value="NZ_CP060286.1"/>
</dbReference>
<name>A0A6N8HX98_9FIRM</name>
<evidence type="ECO:0000259" key="3">
    <source>
        <dbReference type="Pfam" id="PF00188"/>
    </source>
</evidence>
<reference evidence="4 6" key="1">
    <citation type="submission" date="2019-09" db="EMBL/GenBank/DDBJ databases">
        <title>Genome sequence of Clostridium sp. EA1.</title>
        <authorList>
            <person name="Poehlein A."/>
            <person name="Bengelsdorf F.R."/>
            <person name="Daniel R."/>
        </authorList>
    </citation>
    <scope>NUCLEOTIDE SEQUENCE [LARGE SCALE GENOMIC DNA]</scope>
    <source>
        <strain evidence="4 6">EA1</strain>
    </source>
</reference>
<feature type="signal peptide" evidence="2">
    <location>
        <begin position="1"/>
        <end position="20"/>
    </location>
</feature>
<dbReference type="PANTHER" id="PTHR31157">
    <property type="entry name" value="SCP DOMAIN-CONTAINING PROTEIN"/>
    <property type="match status" value="1"/>
</dbReference>
<keyword evidence="6" id="KW-1185">Reference proteome</keyword>
<gene>
    <name evidence="4" type="ORF">CAFE_11610</name>
    <name evidence="5" type="ORF">HCR03_05295</name>
</gene>
<keyword evidence="5" id="KW-0378">Hydrolase</keyword>
<dbReference type="InterPro" id="IPR014044">
    <property type="entry name" value="CAP_dom"/>
</dbReference>
<dbReference type="Proteomes" id="UP000469440">
    <property type="component" value="Unassembled WGS sequence"/>
</dbReference>
<dbReference type="EMBL" id="CP060286">
    <property type="protein sequence ID" value="QNK41670.1"/>
    <property type="molecule type" value="Genomic_DNA"/>
</dbReference>